<evidence type="ECO:0000313" key="1">
    <source>
        <dbReference type="EMBL" id="KAJ2968548.1"/>
    </source>
</evidence>
<name>A0ACC1MPB7_9HYPO</name>
<reference evidence="1" key="1">
    <citation type="submission" date="2022-08" db="EMBL/GenBank/DDBJ databases">
        <title>Genome Sequence of Lecanicillium fungicola.</title>
        <authorList>
            <person name="Buettner E."/>
        </authorList>
    </citation>
    <scope>NUCLEOTIDE SEQUENCE</scope>
    <source>
        <strain evidence="1">Babe33</strain>
    </source>
</reference>
<evidence type="ECO:0000313" key="2">
    <source>
        <dbReference type="Proteomes" id="UP001143910"/>
    </source>
</evidence>
<keyword evidence="2" id="KW-1185">Reference proteome</keyword>
<proteinExistence type="predicted"/>
<dbReference type="Proteomes" id="UP001143910">
    <property type="component" value="Unassembled WGS sequence"/>
</dbReference>
<protein>
    <submittedName>
        <fullName evidence="1">Uncharacterized protein</fullName>
    </submittedName>
</protein>
<comment type="caution">
    <text evidence="1">The sequence shown here is derived from an EMBL/GenBank/DDBJ whole genome shotgun (WGS) entry which is preliminary data.</text>
</comment>
<gene>
    <name evidence="1" type="ORF">NQ176_g9125</name>
</gene>
<sequence>MHDIISQSTNVLAAFLAGQAVGCAAALVLFPQTCRGLLKRDAMSSLEALMGTMQAHKECVDDIVAGRIPIADGEQESASVENLENALRRLGDEVTKVSGHVEDAAREFSWGVYDQGQLEQIFSLLVHLVPPVSGLSLVADMMQRDTEEYSFSGNSTSPSIHETGGQVDNRRDEWQQTEAEMHNYLRSMMDAISGGAEHAMIRLRQSQKRSLFDRSKKKQADEEHRTAAEPGGIRFIDSYRELFIEDGHGNLSRKLLLSRYIQHRPHVADINQYSAKGHTDTLRYFALLHVPLGRELLSLLLFLDNVNVHPKRLILPNFFSLRYWATLFKFPNTRQDARNGHAGAKIDLDPVFHKPRNPDHLPPTKATEAVGDFIRKINTVLRSDHAAYGLRGVCAVMTIAIVAFLHDSQDFFFSQRLLWALFAILLSMGRTSGTSTFLLLCRLLGTVGSMAASYVIWYIVDEKTPGVLVFTWLWFMVISYLMARFPALFSIWFVGFIAAIVMIGIELQTAKIGIEIVKQSGQAVYAPYIIFPYRLGVVALGVITGYIWTVFPYPISEHSELRENTAQIMYQLSRYYMCIQQTVFARLHRDLGDADDTASPSFRLQLALRRLFLKYRGLIAGAGKLFQFLDWEFSLGGRFPKKTYREMLNILDRSGSYMALTSYLSKESKSPAAIASCWAAEDYGSGDSAMTAQGDLIPHDIASRIIVLHSALGGGHPLPPGLHPLTISHLMEFSNRSMSKDDEFAVAALIHSVNWYFIHDVNRLTELVRKLVGELKFSFIADLDYSAENSNTEPGTPVSGLAAAYP</sequence>
<accession>A0ACC1MPB7</accession>
<dbReference type="EMBL" id="JANJQO010001967">
    <property type="protein sequence ID" value="KAJ2968548.1"/>
    <property type="molecule type" value="Genomic_DNA"/>
</dbReference>
<organism evidence="1 2">
    <name type="scientific">Zarea fungicola</name>
    <dbReference type="NCBI Taxonomy" id="93591"/>
    <lineage>
        <taxon>Eukaryota</taxon>
        <taxon>Fungi</taxon>
        <taxon>Dikarya</taxon>
        <taxon>Ascomycota</taxon>
        <taxon>Pezizomycotina</taxon>
        <taxon>Sordariomycetes</taxon>
        <taxon>Hypocreomycetidae</taxon>
        <taxon>Hypocreales</taxon>
        <taxon>Cordycipitaceae</taxon>
        <taxon>Zarea</taxon>
    </lineage>
</organism>